<name>A0AAN8WZH0_HALRR</name>
<feature type="domain" description="MADF" evidence="2">
    <location>
        <begin position="12"/>
        <end position="104"/>
    </location>
</feature>
<organism evidence="3 4">
    <name type="scientific">Halocaridina rubra</name>
    <name type="common">Hawaiian red shrimp</name>
    <dbReference type="NCBI Taxonomy" id="373956"/>
    <lineage>
        <taxon>Eukaryota</taxon>
        <taxon>Metazoa</taxon>
        <taxon>Ecdysozoa</taxon>
        <taxon>Arthropoda</taxon>
        <taxon>Crustacea</taxon>
        <taxon>Multicrustacea</taxon>
        <taxon>Malacostraca</taxon>
        <taxon>Eumalacostraca</taxon>
        <taxon>Eucarida</taxon>
        <taxon>Decapoda</taxon>
        <taxon>Pleocyemata</taxon>
        <taxon>Caridea</taxon>
        <taxon>Atyoidea</taxon>
        <taxon>Atyidae</taxon>
        <taxon>Halocaridina</taxon>
    </lineage>
</organism>
<dbReference type="Proteomes" id="UP001381693">
    <property type="component" value="Unassembled WGS sequence"/>
</dbReference>
<accession>A0AAN8WZH0</accession>
<evidence type="ECO:0000313" key="3">
    <source>
        <dbReference type="EMBL" id="KAK7071578.1"/>
    </source>
</evidence>
<protein>
    <recommendedName>
        <fullName evidence="2">MADF domain-containing protein</fullName>
    </recommendedName>
</protein>
<comment type="caution">
    <text evidence="3">The sequence shown here is derived from an EMBL/GenBank/DDBJ whole genome shotgun (WGS) entry which is preliminary data.</text>
</comment>
<dbReference type="PANTHER" id="PTHR21505">
    <property type="entry name" value="MADF DOMAIN-CONTAINING PROTEIN-RELATED"/>
    <property type="match status" value="1"/>
</dbReference>
<dbReference type="PANTHER" id="PTHR21505:SF15">
    <property type="entry name" value="RE18252P"/>
    <property type="match status" value="1"/>
</dbReference>
<reference evidence="3 4" key="1">
    <citation type="submission" date="2023-11" db="EMBL/GenBank/DDBJ databases">
        <title>Halocaridina rubra genome assembly.</title>
        <authorList>
            <person name="Smith C."/>
        </authorList>
    </citation>
    <scope>NUCLEOTIDE SEQUENCE [LARGE SCALE GENOMIC DNA]</scope>
    <source>
        <strain evidence="3">EP-1</strain>
        <tissue evidence="3">Whole</tissue>
    </source>
</reference>
<evidence type="ECO:0000256" key="1">
    <source>
        <dbReference type="SAM" id="MobiDB-lite"/>
    </source>
</evidence>
<proteinExistence type="predicted"/>
<gene>
    <name evidence="3" type="ORF">SK128_017596</name>
</gene>
<evidence type="ECO:0000259" key="2">
    <source>
        <dbReference type="PROSITE" id="PS51029"/>
    </source>
</evidence>
<dbReference type="PROSITE" id="PS51029">
    <property type="entry name" value="MADF"/>
    <property type="match status" value="1"/>
</dbReference>
<dbReference type="InterPro" id="IPR006578">
    <property type="entry name" value="MADF-dom"/>
</dbReference>
<feature type="compositionally biased region" description="Low complexity" evidence="1">
    <location>
        <begin position="191"/>
        <end position="203"/>
    </location>
</feature>
<keyword evidence="4" id="KW-1185">Reference proteome</keyword>
<dbReference type="AlphaFoldDB" id="A0AAN8WZH0"/>
<evidence type="ECO:0000313" key="4">
    <source>
        <dbReference type="Proteomes" id="UP001381693"/>
    </source>
</evidence>
<dbReference type="Pfam" id="PF10545">
    <property type="entry name" value="MADF_DNA_bdg"/>
    <property type="match status" value="1"/>
</dbReference>
<dbReference type="EMBL" id="JAXCGZ010014241">
    <property type="protein sequence ID" value="KAK7071578.1"/>
    <property type="molecule type" value="Genomic_DNA"/>
</dbReference>
<dbReference type="SMART" id="SM00595">
    <property type="entry name" value="MADF"/>
    <property type="match status" value="1"/>
</dbReference>
<sequence length="264" mass="30816">MNDPWPREKIFALIDAFRYRECLWNKSAKDYTDRMRKDAAWADIAINMGCDVRTVEKKVKTLRTQFMNYYKQANKRNSELGQDETYTPKWFAYNALKFLLRTRESQGIIKDSIEAKKDENGVDSDEHSDTEDFFSDNEFFAPNPTSNAVVIKAEPLLEHFTKEEGPPRKTVRTSERLPIIADVETMRDQQHQQQQQQQQQQQHLLGYPSASRGGAKGLHEDEEEYELFGKCVASHLKRLPTRSALECQAHILNYLINKRLDEHT</sequence>
<feature type="region of interest" description="Disordered" evidence="1">
    <location>
        <begin position="185"/>
        <end position="219"/>
    </location>
</feature>